<dbReference type="EMBL" id="UZWE01000050">
    <property type="protein sequence ID" value="VDS10048.1"/>
    <property type="molecule type" value="Genomic_DNA"/>
</dbReference>
<gene>
    <name evidence="1" type="ORF">PARHAE_03259</name>
</gene>
<sequence>MRNYVSSGDTLNLTAEVPIASGQFVILGELFGISTNQAAAGELYGLKTEGVYEIDVASDAAVETGTPIYVSSTGVLTTDAGDEAEPNLRVGVSAGDPVTVSAGVGRVRVRLQQR</sequence>
<reference evidence="1 2" key="1">
    <citation type="submission" date="2018-12" db="EMBL/GenBank/DDBJ databases">
        <authorList>
            <person name="Criscuolo A."/>
        </authorList>
    </citation>
    <scope>NUCLEOTIDE SEQUENCE [LARGE SCALE GENOMIC DNA]</scope>
    <source>
        <strain evidence="1">ACIP1116241</strain>
    </source>
</reference>
<dbReference type="Pfam" id="PF09956">
    <property type="entry name" value="Phage_cement_2"/>
    <property type="match status" value="1"/>
</dbReference>
<evidence type="ECO:0008006" key="3">
    <source>
        <dbReference type="Google" id="ProtNLM"/>
    </source>
</evidence>
<accession>A0A3S4DDN6</accession>
<keyword evidence="2" id="KW-1185">Reference proteome</keyword>
<evidence type="ECO:0000313" key="2">
    <source>
        <dbReference type="Proteomes" id="UP000270743"/>
    </source>
</evidence>
<name>A0A3S4DDN6_9RHOB</name>
<dbReference type="Proteomes" id="UP000270743">
    <property type="component" value="Unassembled WGS sequence"/>
</dbReference>
<organism evidence="1 2">
    <name type="scientific">Paracoccus haematequi</name>
    <dbReference type="NCBI Taxonomy" id="2491866"/>
    <lineage>
        <taxon>Bacteria</taxon>
        <taxon>Pseudomonadati</taxon>
        <taxon>Pseudomonadota</taxon>
        <taxon>Alphaproteobacteria</taxon>
        <taxon>Rhodobacterales</taxon>
        <taxon>Paracoccaceae</taxon>
        <taxon>Paracoccus</taxon>
    </lineage>
</organism>
<dbReference type="PIRSF" id="PIRSF030771">
    <property type="entry name" value="UCP030771"/>
    <property type="match status" value="1"/>
</dbReference>
<dbReference type="InterPro" id="IPR011231">
    <property type="entry name" value="Phage_VT1-Sakai_H0018"/>
</dbReference>
<evidence type="ECO:0000313" key="1">
    <source>
        <dbReference type="EMBL" id="VDS10048.1"/>
    </source>
</evidence>
<dbReference type="RefSeq" id="WP_164555288.1">
    <property type="nucleotide sequence ID" value="NZ_UZWE01000050.1"/>
</dbReference>
<protein>
    <recommendedName>
        <fullName evidence="3">DUF2190 domain-containing protein</fullName>
    </recommendedName>
</protein>
<dbReference type="AlphaFoldDB" id="A0A3S4DDN6"/>
<proteinExistence type="predicted"/>